<dbReference type="RefSeq" id="WP_182559114.1">
    <property type="nucleotide sequence ID" value="NZ_JACGWT010000002.1"/>
</dbReference>
<keyword evidence="2" id="KW-0812">Transmembrane</keyword>
<dbReference type="EMBL" id="JACGWT010000002">
    <property type="protein sequence ID" value="MBA8793503.1"/>
    <property type="molecule type" value="Genomic_DNA"/>
</dbReference>
<feature type="transmembrane region" description="Helical" evidence="2">
    <location>
        <begin position="115"/>
        <end position="136"/>
    </location>
</feature>
<evidence type="ECO:0000256" key="1">
    <source>
        <dbReference type="ARBA" id="ARBA00007362"/>
    </source>
</evidence>
<keyword evidence="5" id="KW-1185">Reference proteome</keyword>
<feature type="transmembrane region" description="Helical" evidence="2">
    <location>
        <begin position="210"/>
        <end position="237"/>
    </location>
</feature>
<organism evidence="4 5">
    <name type="scientific">Microlunatus kandeliicorticis</name>
    <dbReference type="NCBI Taxonomy" id="1759536"/>
    <lineage>
        <taxon>Bacteria</taxon>
        <taxon>Bacillati</taxon>
        <taxon>Actinomycetota</taxon>
        <taxon>Actinomycetes</taxon>
        <taxon>Propionibacteriales</taxon>
        <taxon>Propionibacteriaceae</taxon>
        <taxon>Microlunatus</taxon>
    </lineage>
</organism>
<dbReference type="InterPro" id="IPR037185">
    <property type="entry name" value="EmrE-like"/>
</dbReference>
<keyword evidence="2" id="KW-1133">Transmembrane helix</keyword>
<feature type="transmembrane region" description="Helical" evidence="2">
    <location>
        <begin position="282"/>
        <end position="301"/>
    </location>
</feature>
<reference evidence="4 5" key="1">
    <citation type="submission" date="2020-07" db="EMBL/GenBank/DDBJ databases">
        <title>Sequencing the genomes of 1000 actinobacteria strains.</title>
        <authorList>
            <person name="Klenk H.-P."/>
        </authorList>
    </citation>
    <scope>NUCLEOTIDE SEQUENCE [LARGE SCALE GENOMIC DNA]</scope>
    <source>
        <strain evidence="4 5">DSM 100723</strain>
    </source>
</reference>
<feature type="transmembrane region" description="Helical" evidence="2">
    <location>
        <begin position="172"/>
        <end position="189"/>
    </location>
</feature>
<dbReference type="AlphaFoldDB" id="A0A7W3IQR2"/>
<accession>A0A7W3IQR2</accession>
<proteinExistence type="inferred from homology"/>
<evidence type="ECO:0000313" key="5">
    <source>
        <dbReference type="Proteomes" id="UP000523079"/>
    </source>
</evidence>
<evidence type="ECO:0000256" key="2">
    <source>
        <dbReference type="SAM" id="Phobius"/>
    </source>
</evidence>
<evidence type="ECO:0000313" key="4">
    <source>
        <dbReference type="EMBL" id="MBA8793503.1"/>
    </source>
</evidence>
<feature type="transmembrane region" description="Helical" evidence="2">
    <location>
        <begin position="28"/>
        <end position="49"/>
    </location>
</feature>
<feature type="transmembrane region" description="Helical" evidence="2">
    <location>
        <begin position="143"/>
        <end position="166"/>
    </location>
</feature>
<comment type="caution">
    <text evidence="4">The sequence shown here is derived from an EMBL/GenBank/DDBJ whole genome shotgun (WGS) entry which is preliminary data.</text>
</comment>
<feature type="transmembrane region" description="Helical" evidence="2">
    <location>
        <begin position="55"/>
        <end position="76"/>
    </location>
</feature>
<sequence length="333" mass="33519">MSTEATLVEAGVGTTSPTATVRPTGGGVLLALGAAAAFGSSGTLARSLLDLGWSPAALVAVRLGGAALVLLVPALLAARRWRPSRRSVLRLALYGLVAAGGAQFCYFSAIQYLPVATAILIEFTAPIWLIAVYAVLHRRRPSPLVLLAAALALVGLVLVLDVLHAGAVDPRGLAWALGAAACACGYFLLSDSTGGASEATGGTEDEIPPVLMAAAGTGLGAVFVLAVGATGLMPLAARTGTARLTGLDLPWWAALAVLVAVPTVLAYLLGIAAIRRLGGASASFLGLAEVLFAVLFSALLVAQRPGAVQLAGMVLVIAGIVLAQRLPTPGARR</sequence>
<feature type="domain" description="EamA" evidence="3">
    <location>
        <begin position="27"/>
        <end position="160"/>
    </location>
</feature>
<dbReference type="PANTHER" id="PTHR22911">
    <property type="entry name" value="ACYL-MALONYL CONDENSING ENZYME-RELATED"/>
    <property type="match status" value="1"/>
</dbReference>
<dbReference type="PANTHER" id="PTHR22911:SF79">
    <property type="entry name" value="MOBA-LIKE NTP TRANSFERASE DOMAIN-CONTAINING PROTEIN"/>
    <property type="match status" value="1"/>
</dbReference>
<dbReference type="Proteomes" id="UP000523079">
    <property type="component" value="Unassembled WGS sequence"/>
</dbReference>
<protein>
    <submittedName>
        <fullName evidence="4">Drug/metabolite transporter (DMT)-like permease</fullName>
    </submittedName>
</protein>
<dbReference type="Pfam" id="PF00892">
    <property type="entry name" value="EamA"/>
    <property type="match status" value="2"/>
</dbReference>
<dbReference type="InterPro" id="IPR000620">
    <property type="entry name" value="EamA_dom"/>
</dbReference>
<feature type="domain" description="EamA" evidence="3">
    <location>
        <begin position="172"/>
        <end position="322"/>
    </location>
</feature>
<dbReference type="GO" id="GO:0016020">
    <property type="term" value="C:membrane"/>
    <property type="evidence" value="ECO:0007669"/>
    <property type="project" value="InterPro"/>
</dbReference>
<feature type="transmembrane region" description="Helical" evidence="2">
    <location>
        <begin position="88"/>
        <end position="109"/>
    </location>
</feature>
<dbReference type="SUPFAM" id="SSF103481">
    <property type="entry name" value="Multidrug resistance efflux transporter EmrE"/>
    <property type="match status" value="2"/>
</dbReference>
<comment type="similarity">
    <text evidence="1">Belongs to the EamA transporter family.</text>
</comment>
<name>A0A7W3IQR2_9ACTN</name>
<keyword evidence="2" id="KW-0472">Membrane</keyword>
<feature type="transmembrane region" description="Helical" evidence="2">
    <location>
        <begin position="307"/>
        <end position="326"/>
    </location>
</feature>
<feature type="transmembrane region" description="Helical" evidence="2">
    <location>
        <begin position="249"/>
        <end position="270"/>
    </location>
</feature>
<evidence type="ECO:0000259" key="3">
    <source>
        <dbReference type="Pfam" id="PF00892"/>
    </source>
</evidence>
<gene>
    <name evidence="4" type="ORF">FHX74_001108</name>
</gene>